<sequence>MLVIPAFPLLACPEWSDFVRLAKTRPAIQNEPLTEEKQESFIRFQES</sequence>
<organism evidence="1 2">
    <name type="scientific">Leptospirillum ferriphilum</name>
    <dbReference type="NCBI Taxonomy" id="178606"/>
    <lineage>
        <taxon>Bacteria</taxon>
        <taxon>Pseudomonadati</taxon>
        <taxon>Nitrospirota</taxon>
        <taxon>Nitrospiria</taxon>
        <taxon>Nitrospirales</taxon>
        <taxon>Nitrospiraceae</taxon>
        <taxon>Leptospirillum</taxon>
    </lineage>
</organism>
<dbReference type="EMBL" id="JPGK01000001">
    <property type="protein sequence ID" value="KGA94968.1"/>
    <property type="molecule type" value="Genomic_DNA"/>
</dbReference>
<evidence type="ECO:0000313" key="2">
    <source>
        <dbReference type="Proteomes" id="UP000029452"/>
    </source>
</evidence>
<evidence type="ECO:0000313" key="1">
    <source>
        <dbReference type="EMBL" id="KGA94968.1"/>
    </source>
</evidence>
<accession>A0A094WBM5</accession>
<reference evidence="1 2" key="1">
    <citation type="submission" date="2014-06" db="EMBL/GenBank/DDBJ databases">
        <title>Draft genome sequence of iron oxidizing acidophile Leptospirillum ferriphilum DSM14647.</title>
        <authorList>
            <person name="Cardenas J.P."/>
            <person name="Lazcano M."/>
            <person name="Ossandon F.J."/>
            <person name="Corbett M."/>
            <person name="Holmes D.S."/>
            <person name="Watkin E."/>
        </authorList>
    </citation>
    <scope>NUCLEOTIDE SEQUENCE [LARGE SCALE GENOMIC DNA]</scope>
    <source>
        <strain evidence="1 2">DSM 14647</strain>
    </source>
</reference>
<proteinExistence type="predicted"/>
<dbReference type="Proteomes" id="UP000029452">
    <property type="component" value="Unassembled WGS sequence"/>
</dbReference>
<comment type="caution">
    <text evidence="1">The sequence shown here is derived from an EMBL/GenBank/DDBJ whole genome shotgun (WGS) entry which is preliminary data.</text>
</comment>
<name>A0A094WBM5_9BACT</name>
<protein>
    <submittedName>
        <fullName evidence="1">Uncharacterized protein</fullName>
    </submittedName>
</protein>
<gene>
    <name evidence="1" type="ORF">LptCag_2402</name>
</gene>
<dbReference type="AlphaFoldDB" id="A0A094WBM5"/>